<dbReference type="Gene3D" id="1.10.20.10">
    <property type="entry name" value="Histone, subunit A"/>
    <property type="match status" value="1"/>
</dbReference>
<dbReference type="SUPFAM" id="SSF47113">
    <property type="entry name" value="Histone-fold"/>
    <property type="match status" value="1"/>
</dbReference>
<comment type="similarity">
    <text evidence="2">Belongs to the TAF11 family.</text>
</comment>
<evidence type="ECO:0000256" key="6">
    <source>
        <dbReference type="ARBA" id="ARBA00072882"/>
    </source>
</evidence>
<reference evidence="9" key="1">
    <citation type="submission" date="2022-08" db="EMBL/GenBank/DDBJ databases">
        <authorList>
            <person name="Kallberg Y."/>
            <person name="Tangrot J."/>
            <person name="Rosling A."/>
        </authorList>
    </citation>
    <scope>NUCLEOTIDE SEQUENCE</scope>
    <source>
        <strain evidence="9">Wild A</strain>
    </source>
</reference>
<keyword evidence="5" id="KW-0539">Nucleus</keyword>
<dbReference type="Proteomes" id="UP001153678">
    <property type="component" value="Unassembled WGS sequence"/>
</dbReference>
<dbReference type="AlphaFoldDB" id="A0A9W4SXY5"/>
<dbReference type="InterPro" id="IPR009072">
    <property type="entry name" value="Histone-fold"/>
</dbReference>
<dbReference type="OrthoDB" id="28335at2759"/>
<evidence type="ECO:0000256" key="7">
    <source>
        <dbReference type="SAM" id="MobiDB-lite"/>
    </source>
</evidence>
<dbReference type="GO" id="GO:0005669">
    <property type="term" value="C:transcription factor TFIID complex"/>
    <property type="evidence" value="ECO:0007669"/>
    <property type="project" value="InterPro"/>
</dbReference>
<evidence type="ECO:0000259" key="8">
    <source>
        <dbReference type="Pfam" id="PF04719"/>
    </source>
</evidence>
<feature type="domain" description="TAFII28-like protein" evidence="8">
    <location>
        <begin position="156"/>
        <end position="238"/>
    </location>
</feature>
<proteinExistence type="inferred from homology"/>
<dbReference type="EMBL" id="CAMKVN010003543">
    <property type="protein sequence ID" value="CAI2184977.1"/>
    <property type="molecule type" value="Genomic_DNA"/>
</dbReference>
<accession>A0A9W4SXY5</accession>
<dbReference type="GO" id="GO:0016251">
    <property type="term" value="F:RNA polymerase II general transcription initiation factor activity"/>
    <property type="evidence" value="ECO:0007669"/>
    <property type="project" value="TreeGrafter"/>
</dbReference>
<dbReference type="Pfam" id="PF04719">
    <property type="entry name" value="TAFII28"/>
    <property type="match status" value="1"/>
</dbReference>
<dbReference type="PANTHER" id="PTHR13218:SF8">
    <property type="entry name" value="TRANSCRIPTION INITIATION FACTOR TFIID SUBUNIT 11"/>
    <property type="match status" value="1"/>
</dbReference>
<sequence length="257" mass="27892">MDQRPAPDFTISRKNSTSAGAAKRPKLTKSSSTPVNASGRGGGKRGSSGAASKSTRGAGRGGSTRGTTRGRRGSAGVGGGRKMSIQRQQLTSSQRTQQDNFDGSISSVTTPAPSTTPSTPRDAYFSVPPTPASELDQFTFNDNDLAEAGTSKELKMLLDNFSEEQLKRYEVYRRSALSKPNMVGQILGHPCSHNMSIVVAGFAKVFVGEIIEKALDVRQEWGETGSISPEHLREAYRRYKKDSKLTTHNYQKRLFNK</sequence>
<dbReference type="PANTHER" id="PTHR13218">
    <property type="entry name" value="TRANSCRIPTION INITIATION FACTOR TFIID SUBUNIT 11-RELATED"/>
    <property type="match status" value="1"/>
</dbReference>
<dbReference type="GO" id="GO:0046982">
    <property type="term" value="F:protein heterodimerization activity"/>
    <property type="evidence" value="ECO:0007669"/>
    <property type="project" value="InterPro"/>
</dbReference>
<feature type="compositionally biased region" description="Low complexity" evidence="7">
    <location>
        <begin position="47"/>
        <end position="57"/>
    </location>
</feature>
<feature type="compositionally biased region" description="Low complexity" evidence="7">
    <location>
        <begin position="86"/>
        <end position="120"/>
    </location>
</feature>
<dbReference type="InterPro" id="IPR006809">
    <property type="entry name" value="TAFII28_dom"/>
</dbReference>
<keyword evidence="3" id="KW-0805">Transcription regulation</keyword>
<comment type="caution">
    <text evidence="9">The sequence shown here is derived from an EMBL/GenBank/DDBJ whole genome shotgun (WGS) entry which is preliminary data.</text>
</comment>
<name>A0A9W4SXY5_9GLOM</name>
<gene>
    <name evidence="9" type="ORF">FWILDA_LOCUS11847</name>
</gene>
<dbReference type="GO" id="GO:0051123">
    <property type="term" value="P:RNA polymerase II preinitiation complex assembly"/>
    <property type="evidence" value="ECO:0007669"/>
    <property type="project" value="InterPro"/>
</dbReference>
<keyword evidence="10" id="KW-1185">Reference proteome</keyword>
<comment type="subcellular location">
    <subcellularLocation>
        <location evidence="1">Nucleus</location>
    </subcellularLocation>
</comment>
<dbReference type="FunFam" id="1.10.20.10:FF:000061">
    <property type="entry name" value="TFIID subunit"/>
    <property type="match status" value="1"/>
</dbReference>
<evidence type="ECO:0000256" key="5">
    <source>
        <dbReference type="ARBA" id="ARBA00023242"/>
    </source>
</evidence>
<dbReference type="CDD" id="cd08048">
    <property type="entry name" value="HFD_TAF11"/>
    <property type="match status" value="1"/>
</dbReference>
<evidence type="ECO:0000256" key="1">
    <source>
        <dbReference type="ARBA" id="ARBA00004123"/>
    </source>
</evidence>
<dbReference type="InterPro" id="IPR045127">
    <property type="entry name" value="TAF11-like"/>
</dbReference>
<evidence type="ECO:0000313" key="10">
    <source>
        <dbReference type="Proteomes" id="UP001153678"/>
    </source>
</evidence>
<evidence type="ECO:0000256" key="3">
    <source>
        <dbReference type="ARBA" id="ARBA00023015"/>
    </source>
</evidence>
<evidence type="ECO:0000256" key="4">
    <source>
        <dbReference type="ARBA" id="ARBA00023163"/>
    </source>
</evidence>
<evidence type="ECO:0000256" key="2">
    <source>
        <dbReference type="ARBA" id="ARBA00009788"/>
    </source>
</evidence>
<organism evidence="9 10">
    <name type="scientific">Funneliformis geosporum</name>
    <dbReference type="NCBI Taxonomy" id="1117311"/>
    <lineage>
        <taxon>Eukaryota</taxon>
        <taxon>Fungi</taxon>
        <taxon>Fungi incertae sedis</taxon>
        <taxon>Mucoromycota</taxon>
        <taxon>Glomeromycotina</taxon>
        <taxon>Glomeromycetes</taxon>
        <taxon>Glomerales</taxon>
        <taxon>Glomeraceae</taxon>
        <taxon>Funneliformis</taxon>
    </lineage>
</organism>
<protein>
    <recommendedName>
        <fullName evidence="6">Transcription initiation factor TFIID subunit 11</fullName>
    </recommendedName>
</protein>
<feature type="region of interest" description="Disordered" evidence="7">
    <location>
        <begin position="1"/>
        <end position="130"/>
    </location>
</feature>
<keyword evidence="4" id="KW-0804">Transcription</keyword>
<evidence type="ECO:0000313" key="9">
    <source>
        <dbReference type="EMBL" id="CAI2184977.1"/>
    </source>
</evidence>